<keyword evidence="1" id="KW-1133">Transmembrane helix</keyword>
<proteinExistence type="predicted"/>
<dbReference type="EMBL" id="ANFM02000039">
    <property type="protein sequence ID" value="EOD77909.1"/>
    <property type="molecule type" value="Genomic_DNA"/>
</dbReference>
<sequence>MHFITVIFLWYLALGVVLGLGFKSDWNLFDYGLTTIVAVSLLLLGLPSVLVSFVDTDLPTWVFPLILSTQLIYGFLQVNLVSTLLQRRNRKINKIE</sequence>
<evidence type="ECO:0000313" key="3">
    <source>
        <dbReference type="Proteomes" id="UP000011223"/>
    </source>
</evidence>
<organism evidence="2 3">
    <name type="scientific">Grimontia indica</name>
    <dbReference type="NCBI Taxonomy" id="1056512"/>
    <lineage>
        <taxon>Bacteria</taxon>
        <taxon>Pseudomonadati</taxon>
        <taxon>Pseudomonadota</taxon>
        <taxon>Gammaproteobacteria</taxon>
        <taxon>Vibrionales</taxon>
        <taxon>Vibrionaceae</taxon>
        <taxon>Grimontia</taxon>
    </lineage>
</organism>
<comment type="caution">
    <text evidence="2">The sequence shown here is derived from an EMBL/GenBank/DDBJ whole genome shotgun (WGS) entry which is preliminary data.</text>
</comment>
<keyword evidence="1" id="KW-0472">Membrane</keyword>
<evidence type="ECO:0000313" key="2">
    <source>
        <dbReference type="EMBL" id="EOD77909.1"/>
    </source>
</evidence>
<name>R1GPD5_9GAMM</name>
<evidence type="ECO:0000256" key="1">
    <source>
        <dbReference type="SAM" id="Phobius"/>
    </source>
</evidence>
<feature type="transmembrane region" description="Helical" evidence="1">
    <location>
        <begin position="61"/>
        <end position="85"/>
    </location>
</feature>
<keyword evidence="1" id="KW-0812">Transmembrane</keyword>
<gene>
    <name evidence="2" type="ORF">D515_03386</name>
</gene>
<dbReference type="Proteomes" id="UP000011223">
    <property type="component" value="Unassembled WGS sequence"/>
</dbReference>
<feature type="transmembrane region" description="Helical" evidence="1">
    <location>
        <begin position="29"/>
        <end position="49"/>
    </location>
</feature>
<protein>
    <submittedName>
        <fullName evidence="2">Uncharacterized protein</fullName>
    </submittedName>
</protein>
<feature type="transmembrane region" description="Helical" evidence="1">
    <location>
        <begin position="6"/>
        <end position="22"/>
    </location>
</feature>
<accession>R1GPD5</accession>
<keyword evidence="3" id="KW-1185">Reference proteome</keyword>
<dbReference type="AlphaFoldDB" id="R1GPD5"/>
<reference evidence="2 3" key="1">
    <citation type="journal article" date="2014" name="PLoS ONE">
        <title>Grimontia indica AK16(T), sp. nov., Isolated from a Seawater Sample Reports the Presence of Pathogenic Genes Similar to Vibrio Genus.</title>
        <authorList>
            <person name="Singh A."/>
            <person name="Vaidya B."/>
            <person name="Khatri I."/>
            <person name="Srinivas T.N."/>
            <person name="Subramanian S."/>
            <person name="Korpole S."/>
            <person name="Pinnaka A.K."/>
        </authorList>
    </citation>
    <scope>NUCLEOTIDE SEQUENCE [LARGE SCALE GENOMIC DNA]</scope>
    <source>
        <strain evidence="2 3">AK16</strain>
    </source>
</reference>